<evidence type="ECO:0000313" key="1">
    <source>
        <dbReference type="EMBL" id="KAH7349772.1"/>
    </source>
</evidence>
<dbReference type="AlphaFoldDB" id="A0A8K0WYT3"/>
<organism evidence="1 2">
    <name type="scientific">Plectosphaerella cucumerina</name>
    <dbReference type="NCBI Taxonomy" id="40658"/>
    <lineage>
        <taxon>Eukaryota</taxon>
        <taxon>Fungi</taxon>
        <taxon>Dikarya</taxon>
        <taxon>Ascomycota</taxon>
        <taxon>Pezizomycotina</taxon>
        <taxon>Sordariomycetes</taxon>
        <taxon>Hypocreomycetidae</taxon>
        <taxon>Glomerellales</taxon>
        <taxon>Plectosphaerellaceae</taxon>
        <taxon>Plectosphaerella</taxon>
    </lineage>
</organism>
<comment type="caution">
    <text evidence="1">The sequence shown here is derived from an EMBL/GenBank/DDBJ whole genome shotgun (WGS) entry which is preliminary data.</text>
</comment>
<gene>
    <name evidence="1" type="ORF">B0T11DRAFT_332815</name>
</gene>
<reference evidence="1" key="1">
    <citation type="journal article" date="2021" name="Nat. Commun.">
        <title>Genetic determinants of endophytism in the Arabidopsis root mycobiome.</title>
        <authorList>
            <person name="Mesny F."/>
            <person name="Miyauchi S."/>
            <person name="Thiergart T."/>
            <person name="Pickel B."/>
            <person name="Atanasova L."/>
            <person name="Karlsson M."/>
            <person name="Huettel B."/>
            <person name="Barry K.W."/>
            <person name="Haridas S."/>
            <person name="Chen C."/>
            <person name="Bauer D."/>
            <person name="Andreopoulos W."/>
            <person name="Pangilinan J."/>
            <person name="LaButti K."/>
            <person name="Riley R."/>
            <person name="Lipzen A."/>
            <person name="Clum A."/>
            <person name="Drula E."/>
            <person name="Henrissat B."/>
            <person name="Kohler A."/>
            <person name="Grigoriev I.V."/>
            <person name="Martin F.M."/>
            <person name="Hacquard S."/>
        </authorList>
    </citation>
    <scope>NUCLEOTIDE SEQUENCE</scope>
    <source>
        <strain evidence="1">MPI-CAGE-AT-0016</strain>
    </source>
</reference>
<evidence type="ECO:0000313" key="2">
    <source>
        <dbReference type="Proteomes" id="UP000813385"/>
    </source>
</evidence>
<name>A0A8K0WYT3_9PEZI</name>
<accession>A0A8K0WYT3</accession>
<dbReference type="Proteomes" id="UP000813385">
    <property type="component" value="Unassembled WGS sequence"/>
</dbReference>
<protein>
    <submittedName>
        <fullName evidence="1">Uncharacterized protein</fullName>
    </submittedName>
</protein>
<sequence length="292" mass="32779">MAPVDSHMNWFNSDFTGICNICSLAKQKCHDCNVAFVSGQLKRRASTGSCLAHSCAIIEQQFQHIRVTGQNRHMNGLVASFVRCVDIGAALEKKLDSLQTTLKRRLHQCSIATAAFSIDVGASHQKCFQYVDMTSVCRCMDRLELLGANGRYIHPMVKQHCDHSQTSTSCSFSQWRKLVTLLGYCRLRIVVQKELHDIWMACMRCKVDGRVTRSSCHEQISPLLQQQSGYIHMAVLRGCVKWCDTITSHDGIDSGPNTAIEEKFDNLHRTYLRSLVKRASCAGHDLALSVDL</sequence>
<proteinExistence type="predicted"/>
<dbReference type="EMBL" id="JAGPXD010000006">
    <property type="protein sequence ID" value="KAH7349772.1"/>
    <property type="molecule type" value="Genomic_DNA"/>
</dbReference>
<keyword evidence="2" id="KW-1185">Reference proteome</keyword>